<dbReference type="Proteomes" id="UP000002195">
    <property type="component" value="Unassembled WGS sequence"/>
</dbReference>
<dbReference type="RefSeq" id="XP_646159.1">
    <property type="nucleotide sequence ID" value="XM_641067.1"/>
</dbReference>
<dbReference type="AlphaFoldDB" id="Q55DH2"/>
<organism evidence="2 3">
    <name type="scientific">Dictyostelium discoideum</name>
    <name type="common">Social amoeba</name>
    <dbReference type="NCBI Taxonomy" id="44689"/>
    <lineage>
        <taxon>Eukaryota</taxon>
        <taxon>Amoebozoa</taxon>
        <taxon>Evosea</taxon>
        <taxon>Eumycetozoa</taxon>
        <taxon>Dictyostelia</taxon>
        <taxon>Dictyosteliales</taxon>
        <taxon>Dictyosteliaceae</taxon>
        <taxon>Dictyostelium</taxon>
    </lineage>
</organism>
<accession>Q55DH2</accession>
<evidence type="ECO:0000256" key="1">
    <source>
        <dbReference type="SAM" id="MobiDB-lite"/>
    </source>
</evidence>
<sequence>MIWRDHSLFGVIKQLSEKGAEETMKLEACNSGIWQPDPMPRKHGYTNNTSEKKTTRTALHI</sequence>
<feature type="region of interest" description="Disordered" evidence="1">
    <location>
        <begin position="31"/>
        <end position="61"/>
    </location>
</feature>
<keyword evidence="3" id="KW-1185">Reference proteome</keyword>
<proteinExistence type="predicted"/>
<dbReference type="KEGG" id="ddi:DDB_G0269660"/>
<evidence type="ECO:0000313" key="3">
    <source>
        <dbReference type="Proteomes" id="UP000002195"/>
    </source>
</evidence>
<reference evidence="2 3" key="1">
    <citation type="journal article" date="2005" name="Nature">
        <title>The genome of the social amoeba Dictyostelium discoideum.</title>
        <authorList>
            <consortium name="The Dictyostelium discoideum Sequencing Consortium"/>
            <person name="Eichinger L."/>
            <person name="Pachebat J.A."/>
            <person name="Glockner G."/>
            <person name="Rajandream M.A."/>
            <person name="Sucgang R."/>
            <person name="Berriman M."/>
            <person name="Song J."/>
            <person name="Olsen R."/>
            <person name="Szafranski K."/>
            <person name="Xu Q."/>
            <person name="Tunggal B."/>
            <person name="Kummerfeld S."/>
            <person name="Madera M."/>
            <person name="Konfortov B.A."/>
            <person name="Rivero F."/>
            <person name="Bankier A.T."/>
            <person name="Lehmann R."/>
            <person name="Hamlin N."/>
            <person name="Davies R."/>
            <person name="Gaudet P."/>
            <person name="Fey P."/>
            <person name="Pilcher K."/>
            <person name="Chen G."/>
            <person name="Saunders D."/>
            <person name="Sodergren E."/>
            <person name="Davis P."/>
            <person name="Kerhornou A."/>
            <person name="Nie X."/>
            <person name="Hall N."/>
            <person name="Anjard C."/>
            <person name="Hemphill L."/>
            <person name="Bason N."/>
            <person name="Farbrother P."/>
            <person name="Desany B."/>
            <person name="Just E."/>
            <person name="Morio T."/>
            <person name="Rost R."/>
            <person name="Churcher C."/>
            <person name="Cooper J."/>
            <person name="Haydock S."/>
            <person name="van Driessche N."/>
            <person name="Cronin A."/>
            <person name="Goodhead I."/>
            <person name="Muzny D."/>
            <person name="Mourier T."/>
            <person name="Pain A."/>
            <person name="Lu M."/>
            <person name="Harper D."/>
            <person name="Lindsay R."/>
            <person name="Hauser H."/>
            <person name="James K."/>
            <person name="Quiles M."/>
            <person name="Madan Babu M."/>
            <person name="Saito T."/>
            <person name="Buchrieser C."/>
            <person name="Wardroper A."/>
            <person name="Felder M."/>
            <person name="Thangavelu M."/>
            <person name="Johnson D."/>
            <person name="Knights A."/>
            <person name="Loulseged H."/>
            <person name="Mungall K."/>
            <person name="Oliver K."/>
            <person name="Price C."/>
            <person name="Quail M.A."/>
            <person name="Urushihara H."/>
            <person name="Hernandez J."/>
            <person name="Rabbinowitsch E."/>
            <person name="Steffen D."/>
            <person name="Sanders M."/>
            <person name="Ma J."/>
            <person name="Kohara Y."/>
            <person name="Sharp S."/>
            <person name="Simmonds M."/>
            <person name="Spiegler S."/>
            <person name="Tivey A."/>
            <person name="Sugano S."/>
            <person name="White B."/>
            <person name="Walker D."/>
            <person name="Woodward J."/>
            <person name="Winckler T."/>
            <person name="Tanaka Y."/>
            <person name="Shaulsky G."/>
            <person name="Schleicher M."/>
            <person name="Weinstock G."/>
            <person name="Rosenthal A."/>
            <person name="Cox E.C."/>
            <person name="Chisholm R.L."/>
            <person name="Gibbs R."/>
            <person name="Loomis W.F."/>
            <person name="Platzer M."/>
            <person name="Kay R.R."/>
            <person name="Williams J."/>
            <person name="Dear P.H."/>
            <person name="Noegel A.A."/>
            <person name="Barrell B."/>
            <person name="Kuspa A."/>
        </authorList>
    </citation>
    <scope>NUCLEOTIDE SEQUENCE [LARGE SCALE GENOMIC DNA]</scope>
    <source>
        <strain evidence="2 3">AX4</strain>
    </source>
</reference>
<evidence type="ECO:0000313" key="2">
    <source>
        <dbReference type="EMBL" id="EAL72180.1"/>
    </source>
</evidence>
<dbReference type="VEuPathDB" id="AmoebaDB:DDB_G0269660"/>
<comment type="caution">
    <text evidence="2">The sequence shown here is derived from an EMBL/GenBank/DDBJ whole genome shotgun (WGS) entry which is preliminary data.</text>
</comment>
<dbReference type="EMBL" id="AAFI02000005">
    <property type="protein sequence ID" value="EAL72180.1"/>
    <property type="molecule type" value="Genomic_DNA"/>
</dbReference>
<dbReference type="InParanoid" id="Q55DH2"/>
<dbReference type="GeneID" id="8617110"/>
<gene>
    <name evidence="2" type="ORF">DDB_G0269660</name>
</gene>
<dbReference type="PaxDb" id="44689-DDB0190443"/>
<dbReference type="HOGENOM" id="CLU_2927407_0_0_1"/>
<name>Q55DH2_DICDI</name>
<protein>
    <submittedName>
        <fullName evidence="2">Uncharacterized protein</fullName>
    </submittedName>
</protein>